<dbReference type="EMBL" id="MGJN01000011">
    <property type="protein sequence ID" value="OGN07001.1"/>
    <property type="molecule type" value="Genomic_DNA"/>
</dbReference>
<dbReference type="Proteomes" id="UP000176834">
    <property type="component" value="Unassembled WGS sequence"/>
</dbReference>
<sequence length="141" mass="16582">MTDVAYLAGLIDGEGHISIFRRKPAFPYISARYSLRMEICMCSLKTINWIQEHFGGTIYKKRRTRTLDTGKLRKQSYVVSWSSWEACVLLQKVKPFLITKSHEADIAIDYQLKCPPKTYKLSQYELNRREKAYRLLREAKL</sequence>
<dbReference type="InterPro" id="IPR027434">
    <property type="entry name" value="Homing_endonucl"/>
</dbReference>
<protein>
    <recommendedName>
        <fullName evidence="3">Homing endonuclease LAGLIDADG domain-containing protein</fullName>
    </recommendedName>
</protein>
<gene>
    <name evidence="1" type="ORF">A3B86_00120</name>
</gene>
<organism evidence="1 2">
    <name type="scientific">Candidatus Yanofskybacteria bacterium RIFCSPHIGHO2_02_FULL_38_22b</name>
    <dbReference type="NCBI Taxonomy" id="1802673"/>
    <lineage>
        <taxon>Bacteria</taxon>
        <taxon>Candidatus Yanofskyibacteriota</taxon>
    </lineage>
</organism>
<proteinExistence type="predicted"/>
<reference evidence="1 2" key="1">
    <citation type="journal article" date="2016" name="Nat. Commun.">
        <title>Thousands of microbial genomes shed light on interconnected biogeochemical processes in an aquifer system.</title>
        <authorList>
            <person name="Anantharaman K."/>
            <person name="Brown C.T."/>
            <person name="Hug L.A."/>
            <person name="Sharon I."/>
            <person name="Castelle C.J."/>
            <person name="Probst A.J."/>
            <person name="Thomas B.C."/>
            <person name="Singh A."/>
            <person name="Wilkins M.J."/>
            <person name="Karaoz U."/>
            <person name="Brodie E.L."/>
            <person name="Williams K.H."/>
            <person name="Hubbard S.S."/>
            <person name="Banfield J.F."/>
        </authorList>
    </citation>
    <scope>NUCLEOTIDE SEQUENCE [LARGE SCALE GENOMIC DNA]</scope>
</reference>
<dbReference type="Gene3D" id="3.10.28.10">
    <property type="entry name" value="Homing endonucleases"/>
    <property type="match status" value="1"/>
</dbReference>
<evidence type="ECO:0000313" key="1">
    <source>
        <dbReference type="EMBL" id="OGN07001.1"/>
    </source>
</evidence>
<dbReference type="SUPFAM" id="SSF55608">
    <property type="entry name" value="Homing endonucleases"/>
    <property type="match status" value="1"/>
</dbReference>
<comment type="caution">
    <text evidence="1">The sequence shown here is derived from an EMBL/GenBank/DDBJ whole genome shotgun (WGS) entry which is preliminary data.</text>
</comment>
<dbReference type="AlphaFoldDB" id="A0A1F8F1I6"/>
<evidence type="ECO:0000313" key="2">
    <source>
        <dbReference type="Proteomes" id="UP000176834"/>
    </source>
</evidence>
<accession>A0A1F8F1I6</accession>
<evidence type="ECO:0008006" key="3">
    <source>
        <dbReference type="Google" id="ProtNLM"/>
    </source>
</evidence>
<name>A0A1F8F1I6_9BACT</name>